<gene>
    <name evidence="5" type="ORF">SAMN04488068_3277</name>
</gene>
<keyword evidence="6" id="KW-1185">Reference proteome</keyword>
<dbReference type="InterPro" id="IPR036390">
    <property type="entry name" value="WH_DNA-bd_sf"/>
</dbReference>
<dbReference type="InterPro" id="IPR011008">
    <property type="entry name" value="Dimeric_a/b-barrel"/>
</dbReference>
<dbReference type="EMBL" id="FQWZ01000008">
    <property type="protein sequence ID" value="SHH31294.1"/>
    <property type="molecule type" value="Genomic_DNA"/>
</dbReference>
<keyword evidence="2" id="KW-0238">DNA-binding</keyword>
<dbReference type="SUPFAM" id="SSF54909">
    <property type="entry name" value="Dimeric alpha+beta barrel"/>
    <property type="match status" value="1"/>
</dbReference>
<dbReference type="CDD" id="cd00090">
    <property type="entry name" value="HTH_ARSR"/>
    <property type="match status" value="1"/>
</dbReference>
<dbReference type="Proteomes" id="UP000199758">
    <property type="component" value="Unassembled WGS sequence"/>
</dbReference>
<dbReference type="RefSeq" id="WP_072899355.1">
    <property type="nucleotide sequence ID" value="NZ_FQWZ01000008.1"/>
</dbReference>
<dbReference type="Pfam" id="PF13412">
    <property type="entry name" value="HTH_24"/>
    <property type="match status" value="1"/>
</dbReference>
<dbReference type="InterPro" id="IPR019887">
    <property type="entry name" value="Tscrpt_reg_AsnC/Lrp_C"/>
</dbReference>
<dbReference type="Gene3D" id="3.30.70.920">
    <property type="match status" value="1"/>
</dbReference>
<dbReference type="AlphaFoldDB" id="A0A1M5RYP3"/>
<dbReference type="GO" id="GO:0043565">
    <property type="term" value="F:sequence-specific DNA binding"/>
    <property type="evidence" value="ECO:0007669"/>
    <property type="project" value="InterPro"/>
</dbReference>
<dbReference type="GO" id="GO:0043200">
    <property type="term" value="P:response to amino acid"/>
    <property type="evidence" value="ECO:0007669"/>
    <property type="project" value="TreeGrafter"/>
</dbReference>
<proteinExistence type="predicted"/>
<evidence type="ECO:0000256" key="1">
    <source>
        <dbReference type="ARBA" id="ARBA00023015"/>
    </source>
</evidence>
<name>A0A1M5RYP3_9GAMM</name>
<dbReference type="InterPro" id="IPR019888">
    <property type="entry name" value="Tscrpt_reg_AsnC-like"/>
</dbReference>
<dbReference type="OrthoDB" id="166264at2"/>
<dbReference type="GO" id="GO:0005829">
    <property type="term" value="C:cytosol"/>
    <property type="evidence" value="ECO:0007669"/>
    <property type="project" value="TreeGrafter"/>
</dbReference>
<evidence type="ECO:0000256" key="2">
    <source>
        <dbReference type="ARBA" id="ARBA00023125"/>
    </source>
</evidence>
<dbReference type="GO" id="GO:0006355">
    <property type="term" value="P:regulation of DNA-templated transcription"/>
    <property type="evidence" value="ECO:0007669"/>
    <property type="project" value="UniProtKB-ARBA"/>
</dbReference>
<dbReference type="PANTHER" id="PTHR30154:SF17">
    <property type="entry name" value="DNA-BINDING TRANSCRIPTIONAL ACTIVATOR DECR"/>
    <property type="match status" value="1"/>
</dbReference>
<dbReference type="Pfam" id="PF01037">
    <property type="entry name" value="AsnC_trans_reg"/>
    <property type="match status" value="1"/>
</dbReference>
<dbReference type="InterPro" id="IPR000485">
    <property type="entry name" value="AsnC-type_HTH_dom"/>
</dbReference>
<reference evidence="5 6" key="1">
    <citation type="submission" date="2016-11" db="EMBL/GenBank/DDBJ databases">
        <authorList>
            <person name="Jaros S."/>
            <person name="Januszkiewicz K."/>
            <person name="Wedrychowicz H."/>
        </authorList>
    </citation>
    <scope>NUCLEOTIDE SEQUENCE [LARGE SCALE GENOMIC DNA]</scope>
    <source>
        <strain evidence="5 6">CGMCC 1.7049</strain>
    </source>
</reference>
<dbReference type="PANTHER" id="PTHR30154">
    <property type="entry name" value="LEUCINE-RESPONSIVE REGULATORY PROTEIN"/>
    <property type="match status" value="1"/>
</dbReference>
<evidence type="ECO:0000259" key="4">
    <source>
        <dbReference type="PROSITE" id="PS50956"/>
    </source>
</evidence>
<dbReference type="InterPro" id="IPR011991">
    <property type="entry name" value="ArsR-like_HTH"/>
</dbReference>
<sequence>MSEDVPALDALDVRILQSLQSDDALPVAELAERVSSSKTVVWRRIQRMEQLGVIRARVALLDHRKVGLPIMIFAHVKMTRHDRDVLPKFIEAIQLLPQVVECHTLMGTVDFLLKIVIASLGEYEHFVWQKLSQIDGVREISSSISLSQSVYTTQLPLRAG</sequence>
<organism evidence="5 6">
    <name type="scientific">Hydrocarboniphaga daqingensis</name>
    <dbReference type="NCBI Taxonomy" id="490188"/>
    <lineage>
        <taxon>Bacteria</taxon>
        <taxon>Pseudomonadati</taxon>
        <taxon>Pseudomonadota</taxon>
        <taxon>Gammaproteobacteria</taxon>
        <taxon>Nevskiales</taxon>
        <taxon>Nevskiaceae</taxon>
        <taxon>Hydrocarboniphaga</taxon>
    </lineage>
</organism>
<keyword evidence="3" id="KW-0804">Transcription</keyword>
<dbReference type="PRINTS" id="PR00033">
    <property type="entry name" value="HTHASNC"/>
</dbReference>
<evidence type="ECO:0000313" key="5">
    <source>
        <dbReference type="EMBL" id="SHH31294.1"/>
    </source>
</evidence>
<keyword evidence="1" id="KW-0805">Transcription regulation</keyword>
<evidence type="ECO:0000313" key="6">
    <source>
        <dbReference type="Proteomes" id="UP000199758"/>
    </source>
</evidence>
<dbReference type="STRING" id="490188.SAMN04488068_3277"/>
<dbReference type="PROSITE" id="PS50956">
    <property type="entry name" value="HTH_ASNC_2"/>
    <property type="match status" value="1"/>
</dbReference>
<dbReference type="SUPFAM" id="SSF46785">
    <property type="entry name" value="Winged helix' DNA-binding domain"/>
    <property type="match status" value="1"/>
</dbReference>
<accession>A0A1M5RYP3</accession>
<feature type="domain" description="HTH asnC-type" evidence="4">
    <location>
        <begin position="8"/>
        <end position="69"/>
    </location>
</feature>
<evidence type="ECO:0000256" key="3">
    <source>
        <dbReference type="ARBA" id="ARBA00023163"/>
    </source>
</evidence>
<protein>
    <submittedName>
        <fullName evidence="5">Lrp/AsnC family transcriptional regulator</fullName>
    </submittedName>
</protein>
<dbReference type="SMART" id="SM00344">
    <property type="entry name" value="HTH_ASNC"/>
    <property type="match status" value="1"/>
</dbReference>
<dbReference type="InterPro" id="IPR036388">
    <property type="entry name" value="WH-like_DNA-bd_sf"/>
</dbReference>
<dbReference type="Gene3D" id="1.10.10.10">
    <property type="entry name" value="Winged helix-like DNA-binding domain superfamily/Winged helix DNA-binding domain"/>
    <property type="match status" value="1"/>
</dbReference>